<dbReference type="OrthoDB" id="4191440at2759"/>
<dbReference type="AlphaFoldDB" id="G2R8S8"/>
<dbReference type="EMBL" id="CP003011">
    <property type="protein sequence ID" value="AEO68294.1"/>
    <property type="molecule type" value="Genomic_DNA"/>
</dbReference>
<reference evidence="3 4" key="1">
    <citation type="journal article" date="2011" name="Nat. Biotechnol.">
        <title>Comparative genomic analysis of the thermophilic biomass-degrading fungi Myceliophthora thermophila and Thielavia terrestris.</title>
        <authorList>
            <person name="Berka R.M."/>
            <person name="Grigoriev I.V."/>
            <person name="Otillar R."/>
            <person name="Salamov A."/>
            <person name="Grimwood J."/>
            <person name="Reid I."/>
            <person name="Ishmael N."/>
            <person name="John T."/>
            <person name="Darmond C."/>
            <person name="Moisan M.-C."/>
            <person name="Henrissat B."/>
            <person name="Coutinho P.M."/>
            <person name="Lombard V."/>
            <person name="Natvig D.O."/>
            <person name="Lindquist E."/>
            <person name="Schmutz J."/>
            <person name="Lucas S."/>
            <person name="Harris P."/>
            <person name="Powlowski J."/>
            <person name="Bellemare A."/>
            <person name="Taylor D."/>
            <person name="Butler G."/>
            <person name="de Vries R.P."/>
            <person name="Allijn I.E."/>
            <person name="van den Brink J."/>
            <person name="Ushinsky S."/>
            <person name="Storms R."/>
            <person name="Powell A.J."/>
            <person name="Paulsen I.T."/>
            <person name="Elbourne L.D.H."/>
            <person name="Baker S.E."/>
            <person name="Magnuson J."/>
            <person name="LaBoissiere S."/>
            <person name="Clutterbuck A.J."/>
            <person name="Martinez D."/>
            <person name="Wogulis M."/>
            <person name="de Leon A.L."/>
            <person name="Rey M.W."/>
            <person name="Tsang A."/>
        </authorList>
    </citation>
    <scope>NUCLEOTIDE SEQUENCE [LARGE SCALE GENOMIC DNA]</scope>
    <source>
        <strain evidence="4">ATCC 38088 / NRRL 8126</strain>
    </source>
</reference>
<feature type="transmembrane region" description="Helical" evidence="1">
    <location>
        <begin position="81"/>
        <end position="102"/>
    </location>
</feature>
<dbReference type="GeneID" id="11518679"/>
<organism evidence="3 4">
    <name type="scientific">Thermothielavioides terrestris (strain ATCC 38088 / NRRL 8126)</name>
    <name type="common">Thielavia terrestris</name>
    <dbReference type="NCBI Taxonomy" id="578455"/>
    <lineage>
        <taxon>Eukaryota</taxon>
        <taxon>Fungi</taxon>
        <taxon>Dikarya</taxon>
        <taxon>Ascomycota</taxon>
        <taxon>Pezizomycotina</taxon>
        <taxon>Sordariomycetes</taxon>
        <taxon>Sordariomycetidae</taxon>
        <taxon>Sordariales</taxon>
        <taxon>Chaetomiaceae</taxon>
        <taxon>Thermothielavioides</taxon>
        <taxon>Thermothielavioides terrestris</taxon>
    </lineage>
</organism>
<feature type="domain" description="F-box" evidence="2">
    <location>
        <begin position="269"/>
        <end position="300"/>
    </location>
</feature>
<dbReference type="KEGG" id="ttt:THITE_2117760"/>
<dbReference type="eggNOG" id="ENOG502TD3S">
    <property type="taxonomic scope" value="Eukaryota"/>
</dbReference>
<keyword evidence="1" id="KW-0472">Membrane</keyword>
<protein>
    <recommendedName>
        <fullName evidence="2">F-box domain-containing protein</fullName>
    </recommendedName>
</protein>
<gene>
    <name evidence="3" type="ORF">THITE_2117760</name>
</gene>
<keyword evidence="1" id="KW-1133">Transmembrane helix</keyword>
<evidence type="ECO:0000259" key="2">
    <source>
        <dbReference type="Pfam" id="PF00646"/>
    </source>
</evidence>
<keyword evidence="4" id="KW-1185">Reference proteome</keyword>
<evidence type="ECO:0000256" key="1">
    <source>
        <dbReference type="SAM" id="Phobius"/>
    </source>
</evidence>
<feature type="transmembrane region" description="Helical" evidence="1">
    <location>
        <begin position="154"/>
        <end position="181"/>
    </location>
</feature>
<evidence type="ECO:0000313" key="4">
    <source>
        <dbReference type="Proteomes" id="UP000008181"/>
    </source>
</evidence>
<keyword evidence="1" id="KW-0812">Transmembrane</keyword>
<accession>G2R8S8</accession>
<dbReference type="HOGENOM" id="CLU_050543_0_0_1"/>
<dbReference type="Proteomes" id="UP000008181">
    <property type="component" value="Chromosome 3"/>
</dbReference>
<dbReference type="InterPro" id="IPR001810">
    <property type="entry name" value="F-box_dom"/>
</dbReference>
<proteinExistence type="predicted"/>
<evidence type="ECO:0000313" key="3">
    <source>
        <dbReference type="EMBL" id="AEO68294.1"/>
    </source>
</evidence>
<dbReference type="RefSeq" id="XP_003654630.1">
    <property type="nucleotide sequence ID" value="XM_003654582.1"/>
</dbReference>
<sequence>MWGPGGLSCIIRFICHVPTGFAGINGLITYNNVRGLGDILNVIPHGAEFVRGLSYVGRAGTATFAWNFFQFAVSPFLRGNLLAITGLVDLALAGLLVAGVVLERRFLPGTFSGCNGASNWNNATDGRNFFVVANGTDAFGSDGPNSICHNIVQIWVMAIVVIILYLLCGVFNILLGFGGVAHSGPGSRTAFGLPPQYDIDLFGWMFGPLRCLLKPVVYVYKHLRASLYFACRYVSKYMSRKKKLTLRPTKHLRPPKNAKGESGNHGGPRLPLELAIMIVRELHYADLVNLSRSSKALRAVFFGSRSPEQAMKDLRPFVCGGEISCARCAVCKIQICPGCEHRALIPLSGAFRHLRACRPACSRCFYKNHCVQRVTPADYARARGSSTRRQFDPSWVSELRRYFQWARQRFRSSRNVETNSVGAYDVLDEAICQNCATLWRREMLAEVEAESLRELQLVAGRKLACFRCRTPLTGVRWWVDMKGWECKWDGHPGWAPAT</sequence>
<dbReference type="Pfam" id="PF00646">
    <property type="entry name" value="F-box"/>
    <property type="match status" value="1"/>
</dbReference>
<name>G2R8S8_THETT</name>